<organism evidence="1 2">
    <name type="scientific">Pseudomonas anguilliseptica</name>
    <dbReference type="NCBI Taxonomy" id="53406"/>
    <lineage>
        <taxon>Bacteria</taxon>
        <taxon>Pseudomonadati</taxon>
        <taxon>Pseudomonadota</taxon>
        <taxon>Gammaproteobacteria</taxon>
        <taxon>Pseudomonadales</taxon>
        <taxon>Pseudomonadaceae</taxon>
        <taxon>Pseudomonas</taxon>
    </lineage>
</organism>
<keyword evidence="2" id="KW-1185">Reference proteome</keyword>
<name>A0A1H5BJR9_PSEAG</name>
<dbReference type="Proteomes" id="UP000242849">
    <property type="component" value="Unassembled WGS sequence"/>
</dbReference>
<dbReference type="AlphaFoldDB" id="A0A1H5BJR9"/>
<evidence type="ECO:0000313" key="1">
    <source>
        <dbReference type="EMBL" id="SED54792.1"/>
    </source>
</evidence>
<accession>A0A1H5BJR9</accession>
<sequence>MSLATRRRAIYTGLAGHFAEDELLAVLALWESKYADKPPFALKEFLGEVVATTERKLERAKLYRELVGALTGPLSALLPDPEPLLHSWRQRMGVAAPLRIL</sequence>
<protein>
    <submittedName>
        <fullName evidence="1">Uncharacterized protein</fullName>
    </submittedName>
</protein>
<dbReference type="EMBL" id="FNSC01000001">
    <property type="protein sequence ID" value="SED54792.1"/>
    <property type="molecule type" value="Genomic_DNA"/>
</dbReference>
<evidence type="ECO:0000313" key="2">
    <source>
        <dbReference type="Proteomes" id="UP000242849"/>
    </source>
</evidence>
<gene>
    <name evidence="1" type="ORF">SAMN05421553_2860</name>
</gene>
<reference evidence="2" key="1">
    <citation type="submission" date="2016-10" db="EMBL/GenBank/DDBJ databases">
        <authorList>
            <person name="Varghese N."/>
            <person name="Submissions S."/>
        </authorList>
    </citation>
    <scope>NUCLEOTIDE SEQUENCE [LARGE SCALE GENOMIC DNA]</scope>
    <source>
        <strain evidence="2">DSM 12111</strain>
    </source>
</reference>
<proteinExistence type="predicted"/>
<dbReference type="RefSeq" id="WP_244161162.1">
    <property type="nucleotide sequence ID" value="NZ_CP156749.1"/>
</dbReference>